<dbReference type="InterPro" id="IPR001650">
    <property type="entry name" value="Helicase_C-like"/>
</dbReference>
<evidence type="ECO:0000256" key="13">
    <source>
        <dbReference type="SAM" id="MobiDB-lite"/>
    </source>
</evidence>
<gene>
    <name evidence="17" type="ORF">SNE40_007642</name>
</gene>
<feature type="region of interest" description="Disordered" evidence="13">
    <location>
        <begin position="603"/>
        <end position="694"/>
    </location>
</feature>
<proteinExistence type="inferred from homology"/>
<dbReference type="PANTHER" id="PTHR47959:SF8">
    <property type="entry name" value="RNA HELICASE"/>
    <property type="match status" value="1"/>
</dbReference>
<dbReference type="SMART" id="SM00490">
    <property type="entry name" value="HELICc"/>
    <property type="match status" value="1"/>
</dbReference>
<evidence type="ECO:0000259" key="15">
    <source>
        <dbReference type="PROSITE" id="PS51194"/>
    </source>
</evidence>
<evidence type="ECO:0000256" key="1">
    <source>
        <dbReference type="ARBA" id="ARBA00004604"/>
    </source>
</evidence>
<dbReference type="InterPro" id="IPR014014">
    <property type="entry name" value="RNA_helicase_DEAD_Q_motif"/>
</dbReference>
<dbReference type="InterPro" id="IPR050079">
    <property type="entry name" value="DEAD_box_RNA_helicase"/>
</dbReference>
<comment type="catalytic activity">
    <reaction evidence="10">
        <text>ATP + H2O = ADP + phosphate + H(+)</text>
        <dbReference type="Rhea" id="RHEA:13065"/>
        <dbReference type="ChEBI" id="CHEBI:15377"/>
        <dbReference type="ChEBI" id="CHEBI:15378"/>
        <dbReference type="ChEBI" id="CHEBI:30616"/>
        <dbReference type="ChEBI" id="CHEBI:43474"/>
        <dbReference type="ChEBI" id="CHEBI:456216"/>
        <dbReference type="EC" id="3.6.4.13"/>
    </reaction>
</comment>
<feature type="compositionally biased region" description="Acidic residues" evidence="13">
    <location>
        <begin position="89"/>
        <end position="99"/>
    </location>
</feature>
<dbReference type="Gene3D" id="3.40.50.300">
    <property type="entry name" value="P-loop containing nucleotide triphosphate hydrolases"/>
    <property type="match status" value="2"/>
</dbReference>
<evidence type="ECO:0000256" key="9">
    <source>
        <dbReference type="ARBA" id="ARBA00023242"/>
    </source>
</evidence>
<dbReference type="SMART" id="SM01123">
    <property type="entry name" value="DBP10CT"/>
    <property type="match status" value="1"/>
</dbReference>
<feature type="short sequence motif" description="Q motif" evidence="11">
    <location>
        <begin position="117"/>
        <end position="145"/>
    </location>
</feature>
<dbReference type="Proteomes" id="UP001347796">
    <property type="component" value="Unassembled WGS sequence"/>
</dbReference>
<evidence type="ECO:0000256" key="12">
    <source>
        <dbReference type="RuleBase" id="RU000492"/>
    </source>
</evidence>
<dbReference type="InterPro" id="IPR033517">
    <property type="entry name" value="DDX54/DBP10_DEAD-box_helicase"/>
</dbReference>
<dbReference type="GO" id="GO:0005730">
    <property type="term" value="C:nucleolus"/>
    <property type="evidence" value="ECO:0007669"/>
    <property type="project" value="UniProtKB-SubCell"/>
</dbReference>
<feature type="compositionally biased region" description="Polar residues" evidence="13">
    <location>
        <begin position="650"/>
        <end position="659"/>
    </location>
</feature>
<dbReference type="InterPro" id="IPR000629">
    <property type="entry name" value="RNA-helicase_DEAD-box_CS"/>
</dbReference>
<dbReference type="EC" id="3.6.4.13" evidence="3"/>
<dbReference type="CDD" id="cd17959">
    <property type="entry name" value="DEADc_DDX54"/>
    <property type="match status" value="1"/>
</dbReference>
<dbReference type="SUPFAM" id="SSF52540">
    <property type="entry name" value="P-loop containing nucleoside triphosphate hydrolases"/>
    <property type="match status" value="2"/>
</dbReference>
<protein>
    <recommendedName>
        <fullName evidence="3">RNA helicase</fullName>
        <ecNumber evidence="3">3.6.4.13</ecNumber>
    </recommendedName>
</protein>
<evidence type="ECO:0000313" key="18">
    <source>
        <dbReference type="Proteomes" id="UP001347796"/>
    </source>
</evidence>
<dbReference type="InterPro" id="IPR014001">
    <property type="entry name" value="Helicase_ATP-bd"/>
</dbReference>
<accession>A0AAN8PVB1</accession>
<dbReference type="EMBL" id="JAZGQO010000006">
    <property type="protein sequence ID" value="KAK6185398.1"/>
    <property type="molecule type" value="Genomic_DNA"/>
</dbReference>
<keyword evidence="8" id="KW-0694">RNA-binding</keyword>
<feature type="compositionally biased region" description="Basic and acidic residues" evidence="13">
    <location>
        <begin position="625"/>
        <end position="646"/>
    </location>
</feature>
<dbReference type="InterPro" id="IPR012541">
    <property type="entry name" value="DBP10_C"/>
</dbReference>
<evidence type="ECO:0000256" key="4">
    <source>
        <dbReference type="ARBA" id="ARBA00022741"/>
    </source>
</evidence>
<dbReference type="PROSITE" id="PS51194">
    <property type="entry name" value="HELICASE_CTER"/>
    <property type="match status" value="1"/>
</dbReference>
<evidence type="ECO:0000256" key="8">
    <source>
        <dbReference type="ARBA" id="ARBA00022884"/>
    </source>
</evidence>
<dbReference type="GO" id="GO:0003723">
    <property type="term" value="F:RNA binding"/>
    <property type="evidence" value="ECO:0007669"/>
    <property type="project" value="UniProtKB-KW"/>
</dbReference>
<dbReference type="Pfam" id="PF00270">
    <property type="entry name" value="DEAD"/>
    <property type="match status" value="1"/>
</dbReference>
<reference evidence="17 18" key="1">
    <citation type="submission" date="2024-01" db="EMBL/GenBank/DDBJ databases">
        <title>The genome of the rayed Mediterranean limpet Patella caerulea (Linnaeus, 1758).</title>
        <authorList>
            <person name="Anh-Thu Weber A."/>
            <person name="Halstead-Nussloch G."/>
        </authorList>
    </citation>
    <scope>NUCLEOTIDE SEQUENCE [LARGE SCALE GENOMIC DNA]</scope>
    <source>
        <strain evidence="17">AATW-2023a</strain>
        <tissue evidence="17">Whole specimen</tissue>
    </source>
</reference>
<dbReference type="PROSITE" id="PS51192">
    <property type="entry name" value="HELICASE_ATP_BIND_1"/>
    <property type="match status" value="1"/>
</dbReference>
<dbReference type="GO" id="GO:0003724">
    <property type="term" value="F:RNA helicase activity"/>
    <property type="evidence" value="ECO:0007669"/>
    <property type="project" value="UniProtKB-EC"/>
</dbReference>
<evidence type="ECO:0000256" key="11">
    <source>
        <dbReference type="PROSITE-ProRule" id="PRU00552"/>
    </source>
</evidence>
<evidence type="ECO:0000256" key="3">
    <source>
        <dbReference type="ARBA" id="ARBA00012552"/>
    </source>
</evidence>
<dbReference type="PROSITE" id="PS51195">
    <property type="entry name" value="Q_MOTIF"/>
    <property type="match status" value="1"/>
</dbReference>
<evidence type="ECO:0000256" key="7">
    <source>
        <dbReference type="ARBA" id="ARBA00022840"/>
    </source>
</evidence>
<name>A0AAN8PVB1_PATCE</name>
<sequence length="797" mass="90349">MTKVKAKKSVPTKKSKINGNRKTSKPCSSPGKFKSSKKKSFSKRKKREDPDDYDDIDSGDEEQMGMEDDQEELEVVSNKFSNKKSEHNEEYEENFEDELASTRDQVKTQNRKKKKSGGFQSMGLSSNVFKGIQRKGYKIPTPIQRKTIPIIMNGKDVVAMARTGSGKTAAFLIPMFEHLKIHSSNGARAMIMSPTRELALQTLKFTKEIGKQTDLRAAVILGGDRMEQQFSALHENPDIIIATPGRFLHVTMEMNLKLKSMEYVVFDEADRLFEMGFQEQLHEIIHRLPDSRQTLLFSATLPKQLVEFAKAGLSDPTLIRLDVDNKLSEHLKTVYLSCRSEDKPALLVNLLQNIIPNREQAFVFAATKHHVEYLNLILEKAGISCSYIYSSLDPTARKIAVGKFQMKKVRVMIVTDLAARGIDIPMLDNVINYNFPAKAKLFVHRVGRVARAGRTGTAFSIISPDDVQYLIDLHVFLGHPLNLVTPGAKYDDDNGLYGTYPANFLESDIQTLQQWHSESHDMTEMKRVCSNAYKQYQRSRPNPAAESVKRVKQMENEGVILGVHPIYLSKVDDGDEAQQKLLNALKKYKSRSTVFEISNTAKTKSSDIMREKRAKHQTVISSNNKRSEQSVDESSRRKTKNTHSEENETNADQIQSVFSTVIDGRASTKYNDPSRKKKKREKLGRDEENYLSYQPADYQTEKGFSLGGFDREVAGAEIEIVGDDVDTIRNQRSQSKWDRKRKRYVKDGGSNDPTKKKIRTESGAWIPASYKSSVYPLKICMIVSWTCISHSYPGQSD</sequence>
<dbReference type="SMART" id="SM00487">
    <property type="entry name" value="DEXDc"/>
    <property type="match status" value="1"/>
</dbReference>
<feature type="domain" description="Helicase ATP-binding" evidence="14">
    <location>
        <begin position="148"/>
        <end position="319"/>
    </location>
</feature>
<evidence type="ECO:0000256" key="6">
    <source>
        <dbReference type="ARBA" id="ARBA00022806"/>
    </source>
</evidence>
<dbReference type="InterPro" id="IPR027417">
    <property type="entry name" value="P-loop_NTPase"/>
</dbReference>
<keyword evidence="4 12" id="KW-0547">Nucleotide-binding</keyword>
<dbReference type="InterPro" id="IPR011545">
    <property type="entry name" value="DEAD/DEAH_box_helicase_dom"/>
</dbReference>
<feature type="compositionally biased region" description="Acidic residues" evidence="13">
    <location>
        <begin position="50"/>
        <end position="74"/>
    </location>
</feature>
<dbReference type="GO" id="GO:0005524">
    <property type="term" value="F:ATP binding"/>
    <property type="evidence" value="ECO:0007669"/>
    <property type="project" value="UniProtKB-KW"/>
</dbReference>
<organism evidence="17 18">
    <name type="scientific">Patella caerulea</name>
    <name type="common">Rayed Mediterranean limpet</name>
    <dbReference type="NCBI Taxonomy" id="87958"/>
    <lineage>
        <taxon>Eukaryota</taxon>
        <taxon>Metazoa</taxon>
        <taxon>Spiralia</taxon>
        <taxon>Lophotrochozoa</taxon>
        <taxon>Mollusca</taxon>
        <taxon>Gastropoda</taxon>
        <taxon>Patellogastropoda</taxon>
        <taxon>Patelloidea</taxon>
        <taxon>Patellidae</taxon>
        <taxon>Patella</taxon>
    </lineage>
</organism>
<comment type="caution">
    <text evidence="17">The sequence shown here is derived from an EMBL/GenBank/DDBJ whole genome shotgun (WGS) entry which is preliminary data.</text>
</comment>
<keyword evidence="18" id="KW-1185">Reference proteome</keyword>
<comment type="subcellular location">
    <subcellularLocation>
        <location evidence="1">Nucleus</location>
        <location evidence="1">Nucleolus</location>
    </subcellularLocation>
</comment>
<dbReference type="CDD" id="cd18787">
    <property type="entry name" value="SF2_C_DEAD"/>
    <property type="match status" value="1"/>
</dbReference>
<evidence type="ECO:0000259" key="16">
    <source>
        <dbReference type="PROSITE" id="PS51195"/>
    </source>
</evidence>
<dbReference type="GO" id="GO:0016787">
    <property type="term" value="F:hydrolase activity"/>
    <property type="evidence" value="ECO:0007669"/>
    <property type="project" value="UniProtKB-KW"/>
</dbReference>
<keyword evidence="7 12" id="KW-0067">ATP-binding</keyword>
<feature type="compositionally biased region" description="Basic residues" evidence="13">
    <location>
        <begin position="34"/>
        <end position="46"/>
    </location>
</feature>
<evidence type="ECO:0000256" key="5">
    <source>
        <dbReference type="ARBA" id="ARBA00022801"/>
    </source>
</evidence>
<dbReference type="PANTHER" id="PTHR47959">
    <property type="entry name" value="ATP-DEPENDENT RNA HELICASE RHLE-RELATED"/>
    <property type="match status" value="1"/>
</dbReference>
<dbReference type="AlphaFoldDB" id="A0AAN8PVB1"/>
<dbReference type="PROSITE" id="PS00039">
    <property type="entry name" value="DEAD_ATP_HELICASE"/>
    <property type="match status" value="1"/>
</dbReference>
<dbReference type="Pfam" id="PF00271">
    <property type="entry name" value="Helicase_C"/>
    <property type="match status" value="1"/>
</dbReference>
<evidence type="ECO:0000313" key="17">
    <source>
        <dbReference type="EMBL" id="KAK6185398.1"/>
    </source>
</evidence>
<dbReference type="GO" id="GO:0005829">
    <property type="term" value="C:cytosol"/>
    <property type="evidence" value="ECO:0007669"/>
    <property type="project" value="TreeGrafter"/>
</dbReference>
<feature type="region of interest" description="Disordered" evidence="13">
    <location>
        <begin position="1"/>
        <end position="120"/>
    </location>
</feature>
<evidence type="ECO:0000256" key="2">
    <source>
        <dbReference type="ARBA" id="ARBA00010379"/>
    </source>
</evidence>
<feature type="domain" description="Helicase C-terminal" evidence="15">
    <location>
        <begin position="349"/>
        <end position="496"/>
    </location>
</feature>
<evidence type="ECO:0000256" key="10">
    <source>
        <dbReference type="ARBA" id="ARBA00047984"/>
    </source>
</evidence>
<comment type="similarity">
    <text evidence="2">Belongs to the DEAD box helicase family. DDX54/DBP10 subfamily.</text>
</comment>
<dbReference type="FunFam" id="3.40.50.300:FF:000865">
    <property type="entry name" value="ATP-dependent RNA helicase DDX54"/>
    <property type="match status" value="1"/>
</dbReference>
<keyword evidence="6 12" id="KW-0347">Helicase</keyword>
<keyword evidence="5 12" id="KW-0378">Hydrolase</keyword>
<feature type="domain" description="DEAD-box RNA helicase Q" evidence="16">
    <location>
        <begin position="117"/>
        <end position="145"/>
    </location>
</feature>
<evidence type="ECO:0000259" key="14">
    <source>
        <dbReference type="PROSITE" id="PS51192"/>
    </source>
</evidence>
<dbReference type="Pfam" id="PF08147">
    <property type="entry name" value="DBP10CT"/>
    <property type="match status" value="1"/>
</dbReference>
<feature type="compositionally biased region" description="Basic residues" evidence="13">
    <location>
        <begin position="1"/>
        <end position="16"/>
    </location>
</feature>
<keyword evidence="9" id="KW-0539">Nucleus</keyword>